<evidence type="ECO:0000313" key="1">
    <source>
        <dbReference type="EMBL" id="KAI5672941.1"/>
    </source>
</evidence>
<evidence type="ECO:0000313" key="2">
    <source>
        <dbReference type="Proteomes" id="UP001060085"/>
    </source>
</evidence>
<name>A0ACC0BK39_CATRO</name>
<comment type="caution">
    <text evidence="1">The sequence shown here is derived from an EMBL/GenBank/DDBJ whole genome shotgun (WGS) entry which is preliminary data.</text>
</comment>
<dbReference type="Proteomes" id="UP001060085">
    <property type="component" value="Linkage Group LG03"/>
</dbReference>
<reference evidence="2" key="1">
    <citation type="journal article" date="2023" name="Nat. Plants">
        <title>Single-cell RNA sequencing provides a high-resolution roadmap for understanding the multicellular compartmentation of specialized metabolism.</title>
        <authorList>
            <person name="Sun S."/>
            <person name="Shen X."/>
            <person name="Li Y."/>
            <person name="Li Y."/>
            <person name="Wang S."/>
            <person name="Li R."/>
            <person name="Zhang H."/>
            <person name="Shen G."/>
            <person name="Guo B."/>
            <person name="Wei J."/>
            <person name="Xu J."/>
            <person name="St-Pierre B."/>
            <person name="Chen S."/>
            <person name="Sun C."/>
        </authorList>
    </citation>
    <scope>NUCLEOTIDE SEQUENCE [LARGE SCALE GENOMIC DNA]</scope>
</reference>
<protein>
    <submittedName>
        <fullName evidence="1">Uncharacterized protein</fullName>
    </submittedName>
</protein>
<organism evidence="1 2">
    <name type="scientific">Catharanthus roseus</name>
    <name type="common">Madagascar periwinkle</name>
    <name type="synonym">Vinca rosea</name>
    <dbReference type="NCBI Taxonomy" id="4058"/>
    <lineage>
        <taxon>Eukaryota</taxon>
        <taxon>Viridiplantae</taxon>
        <taxon>Streptophyta</taxon>
        <taxon>Embryophyta</taxon>
        <taxon>Tracheophyta</taxon>
        <taxon>Spermatophyta</taxon>
        <taxon>Magnoliopsida</taxon>
        <taxon>eudicotyledons</taxon>
        <taxon>Gunneridae</taxon>
        <taxon>Pentapetalae</taxon>
        <taxon>asterids</taxon>
        <taxon>lamiids</taxon>
        <taxon>Gentianales</taxon>
        <taxon>Apocynaceae</taxon>
        <taxon>Rauvolfioideae</taxon>
        <taxon>Vinceae</taxon>
        <taxon>Catharanthinae</taxon>
        <taxon>Catharanthus</taxon>
    </lineage>
</organism>
<gene>
    <name evidence="1" type="ORF">M9H77_13305</name>
</gene>
<proteinExistence type="predicted"/>
<dbReference type="EMBL" id="CM044703">
    <property type="protein sequence ID" value="KAI5672941.1"/>
    <property type="molecule type" value="Genomic_DNA"/>
</dbReference>
<sequence>MLNAVLYKRPFLSNDNCLILLQVRCMKPNLPSPDQVPVASLVGLRKLGGIVPQEKGRWWAFGKVRPIGCLHLNDSTKERKELRGQGAGKRVQSIRLNEREKQNEIRIWPKKKQHYGYHDRSPSIKKNISKSLWVSRAFKHLKYAGVVNDIAFLIENDDSFSKTKLLKFFFPKKSRSNGPTSHLLKNTLPVVRSSLNYLVM</sequence>
<keyword evidence="2" id="KW-1185">Reference proteome</keyword>
<accession>A0ACC0BK39</accession>